<protein>
    <submittedName>
        <fullName evidence="3">DUF4065 domain-containing protein</fullName>
    </submittedName>
</protein>
<evidence type="ECO:0000256" key="1">
    <source>
        <dbReference type="SAM" id="MobiDB-lite"/>
    </source>
</evidence>
<feature type="region of interest" description="Disordered" evidence="1">
    <location>
        <begin position="99"/>
        <end position="123"/>
    </location>
</feature>
<reference evidence="3 4" key="1">
    <citation type="submission" date="2019-01" db="EMBL/GenBank/DDBJ databases">
        <authorList>
            <person name="Chen W.-M."/>
        </authorList>
    </citation>
    <scope>NUCLEOTIDE SEQUENCE [LARGE SCALE GENOMIC DNA]</scope>
    <source>
        <strain evidence="3 4">ICH-3</strain>
    </source>
</reference>
<accession>A0A437JTF6</accession>
<comment type="caution">
    <text evidence="3">The sequence shown here is derived from an EMBL/GenBank/DDBJ whole genome shotgun (WGS) entry which is preliminary data.</text>
</comment>
<feature type="compositionally biased region" description="Polar residues" evidence="1">
    <location>
        <begin position="99"/>
        <end position="108"/>
    </location>
</feature>
<evidence type="ECO:0000313" key="4">
    <source>
        <dbReference type="Proteomes" id="UP000288178"/>
    </source>
</evidence>
<sequence>MASAFDVAHYILSKNGQMSAMKLQKLVFYSQAWSLVWDDAPIFDNRIEAWANGPVVRDLYEVHRGKFLVDSNTFADLAKGELTRDQIETIDAVLNSYGSKSPQWLSDQTHSEDPWKQARNGLADGDRGEHEITLASMAEYYSSIQ</sequence>
<name>A0A437JTF6_9BURK</name>
<gene>
    <name evidence="3" type="ORF">ENE75_18055</name>
</gene>
<dbReference type="Proteomes" id="UP000288178">
    <property type="component" value="Unassembled WGS sequence"/>
</dbReference>
<dbReference type="RefSeq" id="WP_128199720.1">
    <property type="nucleotide sequence ID" value="NZ_SACT01000006.1"/>
</dbReference>
<evidence type="ECO:0000313" key="3">
    <source>
        <dbReference type="EMBL" id="RVT50210.1"/>
    </source>
</evidence>
<organism evidence="3 4">
    <name type="scientific">Rubrivivax albus</name>
    <dbReference type="NCBI Taxonomy" id="2499835"/>
    <lineage>
        <taxon>Bacteria</taxon>
        <taxon>Pseudomonadati</taxon>
        <taxon>Pseudomonadota</taxon>
        <taxon>Betaproteobacteria</taxon>
        <taxon>Burkholderiales</taxon>
        <taxon>Sphaerotilaceae</taxon>
        <taxon>Rubrivivax</taxon>
    </lineage>
</organism>
<dbReference type="InterPro" id="IPR025272">
    <property type="entry name" value="SocA_Panacea"/>
</dbReference>
<dbReference type="AlphaFoldDB" id="A0A437JTF6"/>
<feature type="domain" description="Antitoxin SocA-like Panacea" evidence="2">
    <location>
        <begin position="23"/>
        <end position="116"/>
    </location>
</feature>
<proteinExistence type="predicted"/>
<dbReference type="Pfam" id="PF13274">
    <property type="entry name" value="SocA_Panacea"/>
    <property type="match status" value="1"/>
</dbReference>
<keyword evidence="4" id="KW-1185">Reference proteome</keyword>
<dbReference type="EMBL" id="SACT01000006">
    <property type="protein sequence ID" value="RVT50210.1"/>
    <property type="molecule type" value="Genomic_DNA"/>
</dbReference>
<evidence type="ECO:0000259" key="2">
    <source>
        <dbReference type="Pfam" id="PF13274"/>
    </source>
</evidence>
<dbReference type="OrthoDB" id="9799173at2"/>